<sequence length="199" mass="21866">MGLVSESCYLKPSRKVFFYPGDVTTHRQLTSVYMELRSLQTMPQSRWEVAKAEREHCVGGTRVQQWEASGGTAPVTGRRRQKSAGRRADHGSLTTCRQALGGRDIGEENRESAGTGRLEAPYSVLVATSKTASPDVHSSWRSSHSTRWLPSVCPFRSQDQRMAGEQKPSSNLLEQFILLAKGTSGSALTTLISQVLEAP</sequence>
<dbReference type="Antibodypedia" id="20213">
    <property type="antibodies" value="103 antibodies from 19 providers"/>
</dbReference>
<evidence type="ECO:0000256" key="1">
    <source>
        <dbReference type="SAM" id="MobiDB-lite"/>
    </source>
</evidence>
<dbReference type="GeneTree" id="ENSGT00940000157155"/>
<evidence type="ECO:0000313" key="3">
    <source>
        <dbReference type="MGI" id="MGI:1349388"/>
    </source>
</evidence>
<reference evidence="2 4" key="2">
    <citation type="journal article" date="2011" name="PLoS Biol.">
        <title>Modernizing reference genome assemblies.</title>
        <authorList>
            <person name="Church D.M."/>
            <person name="Schneider V.A."/>
            <person name="Graves T."/>
            <person name="Auger K."/>
            <person name="Cunningham F."/>
            <person name="Bouk N."/>
            <person name="Chen H.C."/>
            <person name="Agarwala R."/>
            <person name="McLaren W.M."/>
            <person name="Ritchie G.R."/>
            <person name="Albracht D."/>
            <person name="Kremitzki M."/>
            <person name="Rock S."/>
            <person name="Kotkiewicz H."/>
            <person name="Kremitzki C."/>
            <person name="Wollam A."/>
            <person name="Trani L."/>
            <person name="Fulton L."/>
            <person name="Fulton R."/>
            <person name="Matthews L."/>
            <person name="Whitehead S."/>
            <person name="Chow W."/>
            <person name="Torrance J."/>
            <person name="Dunn M."/>
            <person name="Harden G."/>
            <person name="Threadgold G."/>
            <person name="Wood J."/>
            <person name="Collins J."/>
            <person name="Heath P."/>
            <person name="Griffiths G."/>
            <person name="Pelan S."/>
            <person name="Grafham D."/>
            <person name="Eichler E.E."/>
            <person name="Weinstock G."/>
            <person name="Mardis E.R."/>
            <person name="Wilson R.K."/>
            <person name="Howe K."/>
            <person name="Flicek P."/>
            <person name="Hubbard T."/>
        </authorList>
    </citation>
    <scope>NUCLEOTIDE SEQUENCE [LARGE SCALE GENOMIC DNA]</scope>
    <source>
        <strain evidence="2 4">C57BL/6J</strain>
    </source>
</reference>
<name>D3Z6T8_MOUSE</name>
<protein>
    <submittedName>
        <fullName evidence="2">COP9 signalosome subunit 7B</fullName>
    </submittedName>
</protein>
<dbReference type="AGR" id="MGI:1349388"/>
<proteinExistence type="evidence at protein level"/>
<dbReference type="Bgee" id="ENSMUSG00000026240">
    <property type="expression patterns" value="Expressed in undifferentiated genital tubercle and 279 other cell types or tissues"/>
</dbReference>
<evidence type="ECO:0007829" key="5">
    <source>
        <dbReference type="ProteomicsDB" id="D3Z6T8"/>
    </source>
</evidence>
<evidence type="ECO:0000313" key="2">
    <source>
        <dbReference type="Ensembl" id="ENSMUSP00000122317.2"/>
    </source>
</evidence>
<gene>
    <name evidence="2 3" type="primary">Cops7b</name>
</gene>
<reference evidence="2" key="3">
    <citation type="submission" date="2025-08" db="UniProtKB">
        <authorList>
            <consortium name="Ensembl"/>
        </authorList>
    </citation>
    <scope>IDENTIFICATION</scope>
    <source>
        <strain evidence="2">C57BL/6J</strain>
    </source>
</reference>
<dbReference type="Ensembl" id="ENSMUST00000149542.2">
    <property type="protein sequence ID" value="ENSMUSP00000122317.2"/>
    <property type="gene ID" value="ENSMUSG00000026240.13"/>
</dbReference>
<dbReference type="ExpressionAtlas" id="D3Z6T8">
    <property type="expression patterns" value="baseline and differential"/>
</dbReference>
<reference evidence="2 4" key="1">
    <citation type="journal article" date="2009" name="PLoS Biol.">
        <title>Lineage-specific biology revealed by a finished genome assembly of the mouse.</title>
        <authorList>
            <consortium name="Mouse Genome Sequencing Consortium"/>
            <person name="Church D.M."/>
            <person name="Goodstadt L."/>
            <person name="Hillier L.W."/>
            <person name="Zody M.C."/>
            <person name="Goldstein S."/>
            <person name="She X."/>
            <person name="Bult C.J."/>
            <person name="Agarwala R."/>
            <person name="Cherry J.L."/>
            <person name="DiCuccio M."/>
            <person name="Hlavina W."/>
            <person name="Kapustin Y."/>
            <person name="Meric P."/>
            <person name="Maglott D."/>
            <person name="Birtle Z."/>
            <person name="Marques A.C."/>
            <person name="Graves T."/>
            <person name="Zhou S."/>
            <person name="Teague B."/>
            <person name="Potamousis K."/>
            <person name="Churas C."/>
            <person name="Place M."/>
            <person name="Herschleb J."/>
            <person name="Runnheim R."/>
            <person name="Forrest D."/>
            <person name="Amos-Landgraf J."/>
            <person name="Schwartz D.C."/>
            <person name="Cheng Z."/>
            <person name="Lindblad-Toh K."/>
            <person name="Eichler E.E."/>
            <person name="Ponting C.P."/>
        </authorList>
    </citation>
    <scope>NUCLEOTIDE SEQUENCE [LARGE SCALE GENOMIC DNA]</scope>
    <source>
        <strain evidence="2 4">C57BL/6J</strain>
    </source>
</reference>
<dbReference type="MGI" id="MGI:1349388">
    <property type="gene designation" value="Cops7b"/>
</dbReference>
<reference evidence="2" key="4">
    <citation type="submission" date="2025-09" db="UniProtKB">
        <authorList>
            <consortium name="Ensembl"/>
        </authorList>
    </citation>
    <scope>IDENTIFICATION</scope>
    <source>
        <strain evidence="2">C57BL/6J</strain>
    </source>
</reference>
<keyword evidence="5" id="KW-1267">Proteomics identification</keyword>
<dbReference type="Pfam" id="PF22061">
    <property type="entry name" value="CSN7_HB_subdom"/>
    <property type="match status" value="1"/>
</dbReference>
<accession>D3Z6T8</accession>
<evidence type="ECO:0000313" key="4">
    <source>
        <dbReference type="Proteomes" id="UP000000589"/>
    </source>
</evidence>
<dbReference type="SMR" id="D3Z6T8"/>
<dbReference type="VEuPathDB" id="HostDB:ENSMUSG00000026240"/>
<dbReference type="Proteomes" id="UP000000589">
    <property type="component" value="Chromosome 1"/>
</dbReference>
<feature type="non-terminal residue" evidence="2">
    <location>
        <position position="199"/>
    </location>
</feature>
<organism evidence="2 4">
    <name type="scientific">Mus musculus</name>
    <name type="common">Mouse</name>
    <dbReference type="NCBI Taxonomy" id="10090"/>
    <lineage>
        <taxon>Eukaryota</taxon>
        <taxon>Metazoa</taxon>
        <taxon>Chordata</taxon>
        <taxon>Craniata</taxon>
        <taxon>Vertebrata</taxon>
        <taxon>Euteleostomi</taxon>
        <taxon>Mammalia</taxon>
        <taxon>Eutheria</taxon>
        <taxon>Euarchontoglires</taxon>
        <taxon>Glires</taxon>
        <taxon>Rodentia</taxon>
        <taxon>Myomorpha</taxon>
        <taxon>Muroidea</taxon>
        <taxon>Muridae</taxon>
        <taxon>Murinae</taxon>
        <taxon>Mus</taxon>
        <taxon>Mus</taxon>
    </lineage>
</organism>
<dbReference type="AlphaFoldDB" id="D3Z6T8"/>
<dbReference type="ProteomicsDB" id="370181"/>
<dbReference type="HOGENOM" id="CLU_1375033_0_0_1"/>
<feature type="region of interest" description="Disordered" evidence="1">
    <location>
        <begin position="65"/>
        <end position="91"/>
    </location>
</feature>
<keyword evidence="4" id="KW-1185">Reference proteome</keyword>